<sequence>MRAVVTVPGSTPGLALGDVPSPIPAPEEALVRVTAFSLNAGETRTALAADDTYVPGWDFAGIVEQPAAVGDTPARGTRVFGVVLPRGSWAERIAVRPGLLARIPDAVTDEAASALPVAATTALLALESAGPLIGRRVLITGAAGGVGRFACQLATYAGASVSAVSRRSDLVDRLTADGVRLDGVFGSVPEAVADAGYDVVLDGVGGDSLAVALTALTTDGVCVSFGNGSQQPTRFDVDAFNRTRGARLVGLWLGNVLAADCAPILARLADLVDRGSLHVPLDATLPWTQVATAAGRLTQRRIDGKIVLTVR</sequence>
<organism evidence="4 5">
    <name type="scientific">Actinocatenispora thailandica</name>
    <dbReference type="NCBI Taxonomy" id="227318"/>
    <lineage>
        <taxon>Bacteria</taxon>
        <taxon>Bacillati</taxon>
        <taxon>Actinomycetota</taxon>
        <taxon>Actinomycetes</taxon>
        <taxon>Micromonosporales</taxon>
        <taxon>Micromonosporaceae</taxon>
        <taxon>Actinocatenispora</taxon>
    </lineage>
</organism>
<protein>
    <submittedName>
        <fullName evidence="4">Oxidoreductase</fullName>
    </submittedName>
</protein>
<dbReference type="InterPro" id="IPR020843">
    <property type="entry name" value="ER"/>
</dbReference>
<keyword evidence="1" id="KW-0521">NADP</keyword>
<dbReference type="GO" id="GO:0070402">
    <property type="term" value="F:NADPH binding"/>
    <property type="evidence" value="ECO:0007669"/>
    <property type="project" value="TreeGrafter"/>
</dbReference>
<feature type="domain" description="Enoyl reductase (ER)" evidence="3">
    <location>
        <begin position="9"/>
        <end position="308"/>
    </location>
</feature>
<keyword evidence="2" id="KW-0560">Oxidoreductase</keyword>
<dbReference type="GO" id="GO:0003960">
    <property type="term" value="F:quinone reductase (NADPH) activity"/>
    <property type="evidence" value="ECO:0007669"/>
    <property type="project" value="TreeGrafter"/>
</dbReference>
<dbReference type="GO" id="GO:0005829">
    <property type="term" value="C:cytosol"/>
    <property type="evidence" value="ECO:0007669"/>
    <property type="project" value="TreeGrafter"/>
</dbReference>
<gene>
    <name evidence="4" type="ORF">Athai_61040</name>
</gene>
<dbReference type="SUPFAM" id="SSF51735">
    <property type="entry name" value="NAD(P)-binding Rossmann-fold domains"/>
    <property type="match status" value="1"/>
</dbReference>
<evidence type="ECO:0000256" key="1">
    <source>
        <dbReference type="ARBA" id="ARBA00022857"/>
    </source>
</evidence>
<evidence type="ECO:0000313" key="5">
    <source>
        <dbReference type="Proteomes" id="UP000611640"/>
    </source>
</evidence>
<dbReference type="PANTHER" id="PTHR48106">
    <property type="entry name" value="QUINONE OXIDOREDUCTASE PIG3-RELATED"/>
    <property type="match status" value="1"/>
</dbReference>
<dbReference type="PANTHER" id="PTHR48106:SF13">
    <property type="entry name" value="QUINONE OXIDOREDUCTASE-RELATED"/>
    <property type="match status" value="1"/>
</dbReference>
<dbReference type="InterPro" id="IPR011032">
    <property type="entry name" value="GroES-like_sf"/>
</dbReference>
<dbReference type="KEGG" id="atl:Athai_61040"/>
<dbReference type="Proteomes" id="UP000611640">
    <property type="component" value="Chromosome"/>
</dbReference>
<dbReference type="SMART" id="SM00829">
    <property type="entry name" value="PKS_ER"/>
    <property type="match status" value="1"/>
</dbReference>
<evidence type="ECO:0000256" key="2">
    <source>
        <dbReference type="ARBA" id="ARBA00023002"/>
    </source>
</evidence>
<evidence type="ECO:0000259" key="3">
    <source>
        <dbReference type="SMART" id="SM00829"/>
    </source>
</evidence>
<evidence type="ECO:0000313" key="4">
    <source>
        <dbReference type="EMBL" id="BCJ38601.1"/>
    </source>
</evidence>
<dbReference type="EMBL" id="AP023355">
    <property type="protein sequence ID" value="BCJ38601.1"/>
    <property type="molecule type" value="Genomic_DNA"/>
</dbReference>
<dbReference type="SUPFAM" id="SSF50129">
    <property type="entry name" value="GroES-like"/>
    <property type="match status" value="1"/>
</dbReference>
<proteinExistence type="predicted"/>
<name>A0A7R7I0H2_9ACTN</name>
<dbReference type="AlphaFoldDB" id="A0A7R7I0H2"/>
<dbReference type="Gene3D" id="3.90.180.10">
    <property type="entry name" value="Medium-chain alcohol dehydrogenases, catalytic domain"/>
    <property type="match status" value="1"/>
</dbReference>
<dbReference type="Pfam" id="PF13602">
    <property type="entry name" value="ADH_zinc_N_2"/>
    <property type="match status" value="1"/>
</dbReference>
<dbReference type="GO" id="GO:0035925">
    <property type="term" value="F:mRNA 3'-UTR AU-rich region binding"/>
    <property type="evidence" value="ECO:0007669"/>
    <property type="project" value="TreeGrafter"/>
</dbReference>
<keyword evidence="5" id="KW-1185">Reference proteome</keyword>
<accession>A0A7R7I0H2</accession>
<dbReference type="Gene3D" id="3.40.50.720">
    <property type="entry name" value="NAD(P)-binding Rossmann-like Domain"/>
    <property type="match status" value="1"/>
</dbReference>
<reference evidence="4 5" key="1">
    <citation type="submission" date="2020-08" db="EMBL/GenBank/DDBJ databases">
        <title>Whole genome shotgun sequence of Actinocatenispora thailandica NBRC 105041.</title>
        <authorList>
            <person name="Komaki H."/>
            <person name="Tamura T."/>
        </authorList>
    </citation>
    <scope>NUCLEOTIDE SEQUENCE [LARGE SCALE GENOMIC DNA]</scope>
    <source>
        <strain evidence="4 5">NBRC 105041</strain>
    </source>
</reference>
<dbReference type="InterPro" id="IPR036291">
    <property type="entry name" value="NAD(P)-bd_dom_sf"/>
</dbReference>
<dbReference type="RefSeq" id="WP_344318939.1">
    <property type="nucleotide sequence ID" value="NZ_BAAAKF010000011.1"/>
</dbReference>